<dbReference type="SUPFAM" id="SSF46955">
    <property type="entry name" value="Putative DNA-binding domain"/>
    <property type="match status" value="1"/>
</dbReference>
<organism evidence="2 3">
    <name type="scientific">Ruegeria marina</name>
    <dbReference type="NCBI Taxonomy" id="639004"/>
    <lineage>
        <taxon>Bacteria</taxon>
        <taxon>Pseudomonadati</taxon>
        <taxon>Pseudomonadota</taxon>
        <taxon>Alphaproteobacteria</taxon>
        <taxon>Rhodobacterales</taxon>
        <taxon>Roseobacteraceae</taxon>
        <taxon>Ruegeria</taxon>
    </lineage>
</organism>
<dbReference type="Pfam" id="PF12728">
    <property type="entry name" value="HTH_17"/>
    <property type="match status" value="1"/>
</dbReference>
<feature type="domain" description="Helix-turn-helix" evidence="1">
    <location>
        <begin position="12"/>
        <end position="60"/>
    </location>
</feature>
<reference evidence="3" key="1">
    <citation type="submission" date="2016-10" db="EMBL/GenBank/DDBJ databases">
        <authorList>
            <person name="Varghese N."/>
            <person name="Submissions S."/>
        </authorList>
    </citation>
    <scope>NUCLEOTIDE SEQUENCE [LARGE SCALE GENOMIC DNA]</scope>
    <source>
        <strain evidence="3">CGMCC 1.9108</strain>
    </source>
</reference>
<gene>
    <name evidence="2" type="ORF">SAMN04488239_1471</name>
</gene>
<accession>A0A1G7FYI4</accession>
<dbReference type="AlphaFoldDB" id="A0A1G7FYI4"/>
<protein>
    <submittedName>
        <fullName evidence="2">DNA binding domain-containing protein, excisionase family</fullName>
    </submittedName>
</protein>
<dbReference type="InterPro" id="IPR009061">
    <property type="entry name" value="DNA-bd_dom_put_sf"/>
</dbReference>
<proteinExistence type="predicted"/>
<name>A0A1G7FYI4_9RHOB</name>
<dbReference type="RefSeq" id="WP_093038256.1">
    <property type="nucleotide sequence ID" value="NZ_FMZV01000047.1"/>
</dbReference>
<evidence type="ECO:0000313" key="2">
    <source>
        <dbReference type="EMBL" id="SDE80842.1"/>
    </source>
</evidence>
<dbReference type="STRING" id="639004.SAMN04488239_1471"/>
<dbReference type="InterPro" id="IPR041657">
    <property type="entry name" value="HTH_17"/>
</dbReference>
<keyword evidence="3" id="KW-1185">Reference proteome</keyword>
<dbReference type="Proteomes" id="UP000199628">
    <property type="component" value="Unassembled WGS sequence"/>
</dbReference>
<dbReference type="Gene3D" id="1.10.1660.10">
    <property type="match status" value="1"/>
</dbReference>
<dbReference type="GO" id="GO:0003677">
    <property type="term" value="F:DNA binding"/>
    <property type="evidence" value="ECO:0007669"/>
    <property type="project" value="InterPro"/>
</dbReference>
<dbReference type="EMBL" id="FMZV01000047">
    <property type="protein sequence ID" value="SDE80842.1"/>
    <property type="molecule type" value="Genomic_DNA"/>
</dbReference>
<sequence length="70" mass="7789">MTDLPFPANATFLSVKEVAALFRVCPKTVRRWIQSGELPATRLGRDWRIARNNLKAHAAAHGNQVLGHVL</sequence>
<dbReference type="NCBIfam" id="TIGR01764">
    <property type="entry name" value="excise"/>
    <property type="match status" value="1"/>
</dbReference>
<dbReference type="OrthoDB" id="5459819at2"/>
<evidence type="ECO:0000259" key="1">
    <source>
        <dbReference type="Pfam" id="PF12728"/>
    </source>
</evidence>
<evidence type="ECO:0000313" key="3">
    <source>
        <dbReference type="Proteomes" id="UP000199628"/>
    </source>
</evidence>
<dbReference type="InterPro" id="IPR010093">
    <property type="entry name" value="SinI_DNA-bd"/>
</dbReference>